<evidence type="ECO:0000256" key="1">
    <source>
        <dbReference type="ARBA" id="ARBA00023015"/>
    </source>
</evidence>
<dbReference type="RefSeq" id="WP_273687005.1">
    <property type="nucleotide sequence ID" value="NZ_CP117411.1"/>
</dbReference>
<sequence>MDIAATARKRRARDPQATREAILEAACVRLAQDGPEGLSLSEVAHLAGVNRGTAYQHFETREKLVRATTEWVSWKLYRAVFGDPEQVRGRPVETVDVAELSDRMAGFAMANPALCRIWLLTVLASPDPSSDVFWREYLESINRFAATDLAQPGIDTEALTVIMMAGTFLWPVWAEARGDAADRRGALAQRFADECLRLSLFGTMRAEHYPDVLDRVKKRGGAPPIAGE</sequence>
<dbReference type="EMBL" id="CP117411">
    <property type="protein sequence ID" value="WCT73031.1"/>
    <property type="molecule type" value="Genomic_DNA"/>
</dbReference>
<keyword evidence="3" id="KW-0804">Transcription</keyword>
<evidence type="ECO:0000256" key="4">
    <source>
        <dbReference type="PROSITE-ProRule" id="PRU00335"/>
    </source>
</evidence>
<dbReference type="PANTHER" id="PTHR30055">
    <property type="entry name" value="HTH-TYPE TRANSCRIPTIONAL REGULATOR RUTR"/>
    <property type="match status" value="1"/>
</dbReference>
<reference evidence="6 7" key="1">
    <citation type="submission" date="2023-02" db="EMBL/GenBank/DDBJ databases">
        <title>Genome sequence of Sphingomonas naphthae.</title>
        <authorList>
            <person name="Kim S."/>
            <person name="Heo J."/>
            <person name="Kwon S.-W."/>
        </authorList>
    </citation>
    <scope>NUCLEOTIDE SEQUENCE [LARGE SCALE GENOMIC DNA]</scope>
    <source>
        <strain evidence="6 7">KACC 18716</strain>
    </source>
</reference>
<evidence type="ECO:0000313" key="7">
    <source>
        <dbReference type="Proteomes" id="UP001220395"/>
    </source>
</evidence>
<dbReference type="Pfam" id="PF00440">
    <property type="entry name" value="TetR_N"/>
    <property type="match status" value="1"/>
</dbReference>
<dbReference type="Gene3D" id="1.10.357.10">
    <property type="entry name" value="Tetracycline Repressor, domain 2"/>
    <property type="match status" value="1"/>
</dbReference>
<dbReference type="InterPro" id="IPR009057">
    <property type="entry name" value="Homeodomain-like_sf"/>
</dbReference>
<evidence type="ECO:0000259" key="5">
    <source>
        <dbReference type="PROSITE" id="PS50977"/>
    </source>
</evidence>
<protein>
    <submittedName>
        <fullName evidence="6">TetR/AcrR family transcriptional regulator</fullName>
    </submittedName>
</protein>
<keyword evidence="2 4" id="KW-0238">DNA-binding</keyword>
<evidence type="ECO:0000313" key="6">
    <source>
        <dbReference type="EMBL" id="WCT73031.1"/>
    </source>
</evidence>
<organism evidence="6 7">
    <name type="scientific">Sphingomonas naphthae</name>
    <dbReference type="NCBI Taxonomy" id="1813468"/>
    <lineage>
        <taxon>Bacteria</taxon>
        <taxon>Pseudomonadati</taxon>
        <taxon>Pseudomonadota</taxon>
        <taxon>Alphaproteobacteria</taxon>
        <taxon>Sphingomonadales</taxon>
        <taxon>Sphingomonadaceae</taxon>
        <taxon>Sphingomonas</taxon>
    </lineage>
</organism>
<dbReference type="InterPro" id="IPR001647">
    <property type="entry name" value="HTH_TetR"/>
</dbReference>
<feature type="domain" description="HTH tetR-type" evidence="5">
    <location>
        <begin position="16"/>
        <end position="76"/>
    </location>
</feature>
<evidence type="ECO:0000256" key="3">
    <source>
        <dbReference type="ARBA" id="ARBA00023163"/>
    </source>
</evidence>
<feature type="DNA-binding region" description="H-T-H motif" evidence="4">
    <location>
        <begin position="39"/>
        <end position="58"/>
    </location>
</feature>
<name>A0ABY7TJS6_9SPHN</name>
<keyword evidence="1" id="KW-0805">Transcription regulation</keyword>
<dbReference type="PROSITE" id="PS50977">
    <property type="entry name" value="HTH_TETR_2"/>
    <property type="match status" value="1"/>
</dbReference>
<accession>A0ABY7TJS6</accession>
<dbReference type="InterPro" id="IPR050109">
    <property type="entry name" value="HTH-type_TetR-like_transc_reg"/>
</dbReference>
<dbReference type="SUPFAM" id="SSF46689">
    <property type="entry name" value="Homeodomain-like"/>
    <property type="match status" value="1"/>
</dbReference>
<dbReference type="PRINTS" id="PR00455">
    <property type="entry name" value="HTHTETR"/>
</dbReference>
<gene>
    <name evidence="6" type="ORF">PQ455_15555</name>
</gene>
<dbReference type="Proteomes" id="UP001220395">
    <property type="component" value="Chromosome"/>
</dbReference>
<evidence type="ECO:0000256" key="2">
    <source>
        <dbReference type="ARBA" id="ARBA00023125"/>
    </source>
</evidence>
<proteinExistence type="predicted"/>
<keyword evidence="7" id="KW-1185">Reference proteome</keyword>
<dbReference type="PANTHER" id="PTHR30055:SF234">
    <property type="entry name" value="HTH-TYPE TRANSCRIPTIONAL REGULATOR BETI"/>
    <property type="match status" value="1"/>
</dbReference>